<evidence type="ECO:0000313" key="2">
    <source>
        <dbReference type="Proteomes" id="UP001469553"/>
    </source>
</evidence>
<keyword evidence="2" id="KW-1185">Reference proteome</keyword>
<name>A0ABV0ZG50_9TELE</name>
<accession>A0ABV0ZG50</accession>
<organism evidence="1 2">
    <name type="scientific">Ameca splendens</name>
    <dbReference type="NCBI Taxonomy" id="208324"/>
    <lineage>
        <taxon>Eukaryota</taxon>
        <taxon>Metazoa</taxon>
        <taxon>Chordata</taxon>
        <taxon>Craniata</taxon>
        <taxon>Vertebrata</taxon>
        <taxon>Euteleostomi</taxon>
        <taxon>Actinopterygii</taxon>
        <taxon>Neopterygii</taxon>
        <taxon>Teleostei</taxon>
        <taxon>Neoteleostei</taxon>
        <taxon>Acanthomorphata</taxon>
        <taxon>Ovalentaria</taxon>
        <taxon>Atherinomorphae</taxon>
        <taxon>Cyprinodontiformes</taxon>
        <taxon>Goodeidae</taxon>
        <taxon>Ameca</taxon>
    </lineage>
</organism>
<gene>
    <name evidence="1" type="ORF">AMECASPLE_031968</name>
</gene>
<proteinExistence type="predicted"/>
<comment type="caution">
    <text evidence="1">The sequence shown here is derived from an EMBL/GenBank/DDBJ whole genome shotgun (WGS) entry which is preliminary data.</text>
</comment>
<sequence>MFKPFTGFYRLGKFTSPINFLVPSRNLAFSDLKLYPDHFKLNLNIPKGEAHVSIPIVCLDGPFCPFQACLNPLLKLYKLGSPSMPFFLSLEGAPCLPPGSLSFEASLD</sequence>
<protein>
    <submittedName>
        <fullName evidence="1">Uncharacterized protein</fullName>
    </submittedName>
</protein>
<evidence type="ECO:0000313" key="1">
    <source>
        <dbReference type="EMBL" id="MEQ2304890.1"/>
    </source>
</evidence>
<reference evidence="1 2" key="1">
    <citation type="submission" date="2021-06" db="EMBL/GenBank/DDBJ databases">
        <authorList>
            <person name="Palmer J.M."/>
        </authorList>
    </citation>
    <scope>NUCLEOTIDE SEQUENCE [LARGE SCALE GENOMIC DNA]</scope>
    <source>
        <strain evidence="1 2">AS_MEX2019</strain>
        <tissue evidence="1">Muscle</tissue>
    </source>
</reference>
<dbReference type="EMBL" id="JAHRIP010060491">
    <property type="protein sequence ID" value="MEQ2304890.1"/>
    <property type="molecule type" value="Genomic_DNA"/>
</dbReference>
<dbReference type="Proteomes" id="UP001469553">
    <property type="component" value="Unassembled WGS sequence"/>
</dbReference>